<keyword evidence="4" id="KW-1185">Reference proteome</keyword>
<feature type="transmembrane region" description="Helical" evidence="2">
    <location>
        <begin position="20"/>
        <end position="40"/>
    </location>
</feature>
<keyword evidence="2" id="KW-0812">Transmembrane</keyword>
<reference evidence="3 4" key="1">
    <citation type="journal article" date="2011" name="J. Bacteriol.">
        <title>Genome sequence of 'Pedosphaera parvula' Ellin514, an aerobic Verrucomicrobial isolate from pasture soil.</title>
        <authorList>
            <person name="Kant R."/>
            <person name="van Passel M.W."/>
            <person name="Sangwan P."/>
            <person name="Palva A."/>
            <person name="Lucas S."/>
            <person name="Copeland A."/>
            <person name="Lapidus A."/>
            <person name="Glavina Del Rio T."/>
            <person name="Dalin E."/>
            <person name="Tice H."/>
            <person name="Bruce D."/>
            <person name="Goodwin L."/>
            <person name="Pitluck S."/>
            <person name="Chertkov O."/>
            <person name="Larimer F.W."/>
            <person name="Land M.L."/>
            <person name="Hauser L."/>
            <person name="Brettin T.S."/>
            <person name="Detter J.C."/>
            <person name="Han S."/>
            <person name="de Vos W.M."/>
            <person name="Janssen P.H."/>
            <person name="Smidt H."/>
        </authorList>
    </citation>
    <scope>NUCLEOTIDE SEQUENCE [LARGE SCALE GENOMIC DNA]</scope>
    <source>
        <strain evidence="3 4">Ellin514</strain>
    </source>
</reference>
<accession>B9XBQ4</accession>
<dbReference type="AlphaFoldDB" id="B9XBQ4"/>
<dbReference type="RefSeq" id="WP_007413252.1">
    <property type="nucleotide sequence ID" value="NZ_ABOX02000003.1"/>
</dbReference>
<evidence type="ECO:0000256" key="2">
    <source>
        <dbReference type="SAM" id="Phobius"/>
    </source>
</evidence>
<dbReference type="STRING" id="320771.Cflav_PD5574"/>
<evidence type="ECO:0000313" key="4">
    <source>
        <dbReference type="Proteomes" id="UP000003688"/>
    </source>
</evidence>
<evidence type="ECO:0000256" key="1">
    <source>
        <dbReference type="SAM" id="MobiDB-lite"/>
    </source>
</evidence>
<proteinExistence type="predicted"/>
<protein>
    <submittedName>
        <fullName evidence="3">Uncharacterized protein</fullName>
    </submittedName>
</protein>
<organism evidence="3 4">
    <name type="scientific">Pedosphaera parvula (strain Ellin514)</name>
    <dbReference type="NCBI Taxonomy" id="320771"/>
    <lineage>
        <taxon>Bacteria</taxon>
        <taxon>Pseudomonadati</taxon>
        <taxon>Verrucomicrobiota</taxon>
        <taxon>Pedosphaerae</taxon>
        <taxon>Pedosphaerales</taxon>
        <taxon>Pedosphaeraceae</taxon>
        <taxon>Pedosphaera</taxon>
    </lineage>
</organism>
<keyword evidence="2" id="KW-0472">Membrane</keyword>
<dbReference type="EMBL" id="ABOX02000003">
    <property type="protein sequence ID" value="EEF62939.1"/>
    <property type="molecule type" value="Genomic_DNA"/>
</dbReference>
<evidence type="ECO:0000313" key="3">
    <source>
        <dbReference type="EMBL" id="EEF62939.1"/>
    </source>
</evidence>
<comment type="caution">
    <text evidence="3">The sequence shown here is derived from an EMBL/GenBank/DDBJ whole genome shotgun (WGS) entry which is preliminary data.</text>
</comment>
<feature type="region of interest" description="Disordered" evidence="1">
    <location>
        <begin position="47"/>
        <end position="66"/>
    </location>
</feature>
<gene>
    <name evidence="3" type="ORF">Cflav_PD5574</name>
</gene>
<sequence length="78" mass="8530">MDISEINYGMLNLLRTFEGAHPMLFRFLIGACIVTFFMALTTDRLKAGKGSGNSSSEPKGTLVSDQPFLLDEAVSNQD</sequence>
<keyword evidence="2" id="KW-1133">Transmembrane helix</keyword>
<dbReference type="Proteomes" id="UP000003688">
    <property type="component" value="Unassembled WGS sequence"/>
</dbReference>
<name>B9XBQ4_PEDPL</name>